<sequence>MKHILNKNDVEINIKKAQKIVKNGDLVIFPTETVYGLGGNATNENAIKKIYKIKNRPSNNPLICHFKNINNIEKDFVINDTSYELAKKFWPGPLTLVLEKKDSSDISSKLSNQKKFVGCRIPNHPIAQKLLNGIPFPIAAPSANISTKLSSTKINHLSEKLKDNIFFIDDGKSFYGLESTVINASNNNPKILRLGSITL</sequence>
<evidence type="ECO:0000256" key="8">
    <source>
        <dbReference type="ARBA" id="ARBA00022741"/>
    </source>
</evidence>
<dbReference type="NCBIfam" id="TIGR00057">
    <property type="entry name" value="L-threonylcarbamoyladenylate synthase"/>
    <property type="match status" value="1"/>
</dbReference>
<keyword evidence="6" id="KW-0819">tRNA processing</keyword>
<dbReference type="EMBL" id="UINC01019752">
    <property type="protein sequence ID" value="SVA83598.1"/>
    <property type="molecule type" value="Genomic_DNA"/>
</dbReference>
<evidence type="ECO:0000256" key="11">
    <source>
        <dbReference type="ARBA" id="ARBA00048366"/>
    </source>
</evidence>
<dbReference type="InterPro" id="IPR006070">
    <property type="entry name" value="Sua5-like_dom"/>
</dbReference>
<evidence type="ECO:0000313" key="13">
    <source>
        <dbReference type="EMBL" id="SVA83598.1"/>
    </source>
</evidence>
<dbReference type="InterPro" id="IPR050156">
    <property type="entry name" value="TC-AMP_synthase_SUA5"/>
</dbReference>
<comment type="similarity">
    <text evidence="2">Belongs to the SUA5 family.</text>
</comment>
<dbReference type="GO" id="GO:0003725">
    <property type="term" value="F:double-stranded RNA binding"/>
    <property type="evidence" value="ECO:0007669"/>
    <property type="project" value="InterPro"/>
</dbReference>
<feature type="non-terminal residue" evidence="13">
    <location>
        <position position="199"/>
    </location>
</feature>
<evidence type="ECO:0000259" key="12">
    <source>
        <dbReference type="PROSITE" id="PS51163"/>
    </source>
</evidence>
<reference evidence="13" key="1">
    <citation type="submission" date="2018-05" db="EMBL/GenBank/DDBJ databases">
        <authorList>
            <person name="Lanie J.A."/>
            <person name="Ng W.-L."/>
            <person name="Kazmierczak K.M."/>
            <person name="Andrzejewski T.M."/>
            <person name="Davidsen T.M."/>
            <person name="Wayne K.J."/>
            <person name="Tettelin H."/>
            <person name="Glass J.I."/>
            <person name="Rusch D."/>
            <person name="Podicherti R."/>
            <person name="Tsui H.-C.T."/>
            <person name="Winkler M.E."/>
        </authorList>
    </citation>
    <scope>NUCLEOTIDE SEQUENCE</scope>
</reference>
<feature type="domain" description="YrdC-like" evidence="12">
    <location>
        <begin position="11"/>
        <end position="197"/>
    </location>
</feature>
<evidence type="ECO:0000256" key="1">
    <source>
        <dbReference type="ARBA" id="ARBA00004496"/>
    </source>
</evidence>
<dbReference type="GO" id="GO:0005524">
    <property type="term" value="F:ATP binding"/>
    <property type="evidence" value="ECO:0007669"/>
    <property type="project" value="UniProtKB-KW"/>
</dbReference>
<accession>A0A381Z2T9</accession>
<dbReference type="GO" id="GO:0006450">
    <property type="term" value="P:regulation of translational fidelity"/>
    <property type="evidence" value="ECO:0007669"/>
    <property type="project" value="TreeGrafter"/>
</dbReference>
<dbReference type="EC" id="2.7.7.87" evidence="3"/>
<proteinExistence type="inferred from homology"/>
<evidence type="ECO:0000256" key="9">
    <source>
        <dbReference type="ARBA" id="ARBA00022840"/>
    </source>
</evidence>
<dbReference type="Gene3D" id="3.90.870.10">
    <property type="entry name" value="DHBP synthase"/>
    <property type="match status" value="1"/>
</dbReference>
<keyword evidence="4" id="KW-0963">Cytoplasm</keyword>
<comment type="catalytic activity">
    <reaction evidence="11">
        <text>L-threonine + hydrogencarbonate + ATP = L-threonylcarbamoyladenylate + diphosphate + H2O</text>
        <dbReference type="Rhea" id="RHEA:36407"/>
        <dbReference type="ChEBI" id="CHEBI:15377"/>
        <dbReference type="ChEBI" id="CHEBI:17544"/>
        <dbReference type="ChEBI" id="CHEBI:30616"/>
        <dbReference type="ChEBI" id="CHEBI:33019"/>
        <dbReference type="ChEBI" id="CHEBI:57926"/>
        <dbReference type="ChEBI" id="CHEBI:73682"/>
        <dbReference type="EC" id="2.7.7.87"/>
    </reaction>
</comment>
<organism evidence="13">
    <name type="scientific">marine metagenome</name>
    <dbReference type="NCBI Taxonomy" id="408172"/>
    <lineage>
        <taxon>unclassified sequences</taxon>
        <taxon>metagenomes</taxon>
        <taxon>ecological metagenomes</taxon>
    </lineage>
</organism>
<comment type="subcellular location">
    <subcellularLocation>
        <location evidence="1">Cytoplasm</location>
    </subcellularLocation>
</comment>
<evidence type="ECO:0000256" key="6">
    <source>
        <dbReference type="ARBA" id="ARBA00022694"/>
    </source>
</evidence>
<dbReference type="GO" id="GO:0005737">
    <property type="term" value="C:cytoplasm"/>
    <property type="evidence" value="ECO:0007669"/>
    <property type="project" value="UniProtKB-SubCell"/>
</dbReference>
<dbReference type="Pfam" id="PF01300">
    <property type="entry name" value="Sua5_yciO_yrdC"/>
    <property type="match status" value="1"/>
</dbReference>
<evidence type="ECO:0000256" key="2">
    <source>
        <dbReference type="ARBA" id="ARBA00007663"/>
    </source>
</evidence>
<evidence type="ECO:0000256" key="5">
    <source>
        <dbReference type="ARBA" id="ARBA00022679"/>
    </source>
</evidence>
<dbReference type="GO" id="GO:0061710">
    <property type="term" value="F:L-threonylcarbamoyladenylate synthase"/>
    <property type="evidence" value="ECO:0007669"/>
    <property type="project" value="UniProtKB-EC"/>
</dbReference>
<name>A0A381Z2T9_9ZZZZ</name>
<keyword evidence="8" id="KW-0547">Nucleotide-binding</keyword>
<evidence type="ECO:0000256" key="3">
    <source>
        <dbReference type="ARBA" id="ARBA00012584"/>
    </source>
</evidence>
<evidence type="ECO:0000256" key="4">
    <source>
        <dbReference type="ARBA" id="ARBA00022490"/>
    </source>
</evidence>
<evidence type="ECO:0000256" key="10">
    <source>
        <dbReference type="ARBA" id="ARBA00029774"/>
    </source>
</evidence>
<keyword evidence="7" id="KW-0548">Nucleotidyltransferase</keyword>
<dbReference type="GO" id="GO:0008033">
    <property type="term" value="P:tRNA processing"/>
    <property type="evidence" value="ECO:0007669"/>
    <property type="project" value="UniProtKB-KW"/>
</dbReference>
<keyword evidence="9" id="KW-0067">ATP-binding</keyword>
<protein>
    <recommendedName>
        <fullName evidence="10">L-threonylcarbamoyladenylate synthase</fullName>
        <ecNumber evidence="3">2.7.7.87</ecNumber>
    </recommendedName>
    <alternativeName>
        <fullName evidence="10">L-threonylcarbamoyladenylate synthase</fullName>
    </alternativeName>
</protein>
<dbReference type="InterPro" id="IPR017945">
    <property type="entry name" value="DHBP_synth_RibB-like_a/b_dom"/>
</dbReference>
<dbReference type="PANTHER" id="PTHR17490:SF16">
    <property type="entry name" value="THREONYLCARBAMOYL-AMP SYNTHASE"/>
    <property type="match status" value="1"/>
</dbReference>
<keyword evidence="5" id="KW-0808">Transferase</keyword>
<dbReference type="SUPFAM" id="SSF55821">
    <property type="entry name" value="YrdC/RibB"/>
    <property type="match status" value="1"/>
</dbReference>
<dbReference type="PANTHER" id="PTHR17490">
    <property type="entry name" value="SUA5"/>
    <property type="match status" value="1"/>
</dbReference>
<evidence type="ECO:0000256" key="7">
    <source>
        <dbReference type="ARBA" id="ARBA00022695"/>
    </source>
</evidence>
<dbReference type="PROSITE" id="PS51163">
    <property type="entry name" value="YRDC"/>
    <property type="match status" value="1"/>
</dbReference>
<dbReference type="AlphaFoldDB" id="A0A381Z2T9"/>
<dbReference type="GO" id="GO:0000049">
    <property type="term" value="F:tRNA binding"/>
    <property type="evidence" value="ECO:0007669"/>
    <property type="project" value="TreeGrafter"/>
</dbReference>
<gene>
    <name evidence="13" type="ORF">METZ01_LOCUS136452</name>
</gene>